<dbReference type="Pfam" id="PF00996">
    <property type="entry name" value="GDI"/>
    <property type="match status" value="1"/>
</dbReference>
<dbReference type="Gene3D" id="3.30.519.10">
    <property type="entry name" value="Guanine Nucleotide Dissociation Inhibitor, domain 2"/>
    <property type="match status" value="1"/>
</dbReference>
<evidence type="ECO:0000256" key="1">
    <source>
        <dbReference type="ARBA" id="ARBA00005593"/>
    </source>
</evidence>
<dbReference type="GO" id="GO:0015031">
    <property type="term" value="P:protein transport"/>
    <property type="evidence" value="ECO:0007669"/>
    <property type="project" value="InterPro"/>
</dbReference>
<sequence>MDEEYDVIVLGTGLTECILSGLLSVSGKKVLHMDRNDYYGAESASLNLTQLYRKFRPGQEPPQELGRDRDWAIDLIPKAGHLSRFMMFNGELTNILAHTEVTRYLEFKQIAGSYVLAAGKVAKVPSSEVEAITSPLMGLFEKRRAKKFFEWVANYKPNDPSTHNGIDLDKTPMQDVFVKFSLEPATVDFIGHAMALHSEDSYKTRPARETYERIMLYTTSIARHGKSPYIYPLYGLGELPQGFARLSAIYGGTYMLDKPIDEIIYDSDGKVSGVRSGDETVKAKKVIGDPSYFLSGQGEKVVEEAKVVRSICLLKHPIPNTDDSDSLQLVVPQAQVGRKHDIYIAAISSTHNVCAKDYYVAIVSTIVETSTPELELDAAYKLLGPIHDKFVTVSPVYAPAASGQQDNVYITRSYDATSHFETVTDDVKDVWRRAIGGEIVLKKREAGDGGIEAQA</sequence>
<proteinExistence type="inferred from homology"/>
<evidence type="ECO:0000313" key="3">
    <source>
        <dbReference type="EMBL" id="KAG0146040.1"/>
    </source>
</evidence>
<dbReference type="OrthoDB" id="9446342at2759"/>
<dbReference type="Gene3D" id="3.50.50.60">
    <property type="entry name" value="FAD/NAD(P)-binding domain"/>
    <property type="match status" value="1"/>
</dbReference>
<dbReference type="PRINTS" id="PR00891">
    <property type="entry name" value="RABGDIREP"/>
</dbReference>
<dbReference type="GO" id="GO:0007264">
    <property type="term" value="P:small GTPase-mediated signal transduction"/>
    <property type="evidence" value="ECO:0007669"/>
    <property type="project" value="InterPro"/>
</dbReference>
<evidence type="ECO:0000256" key="2">
    <source>
        <dbReference type="RuleBase" id="RU363124"/>
    </source>
</evidence>
<protein>
    <recommendedName>
        <fullName evidence="2">Rab GDP dissociation inhibitor</fullName>
    </recommendedName>
</protein>
<dbReference type="Gene3D" id="1.10.405.10">
    <property type="entry name" value="Guanine Nucleotide Dissociation Inhibitor, domain 1"/>
    <property type="match status" value="1"/>
</dbReference>
<dbReference type="InterPro" id="IPR000806">
    <property type="entry name" value="RabGDI"/>
</dbReference>
<dbReference type="SUPFAM" id="SSF54373">
    <property type="entry name" value="FAD-linked reductases, C-terminal domain"/>
    <property type="match status" value="1"/>
</dbReference>
<comment type="caution">
    <text evidence="3">The sequence shown here is derived from an EMBL/GenBank/DDBJ whole genome shotgun (WGS) entry which is preliminary data.</text>
</comment>
<accession>A0A9P6NFQ3</accession>
<comment type="similarity">
    <text evidence="1 2">Belongs to the Rab GDI family.</text>
</comment>
<dbReference type="Proteomes" id="UP000886653">
    <property type="component" value="Unassembled WGS sequence"/>
</dbReference>
<organism evidence="3 4">
    <name type="scientific">Cronartium quercuum f. sp. fusiforme G11</name>
    <dbReference type="NCBI Taxonomy" id="708437"/>
    <lineage>
        <taxon>Eukaryota</taxon>
        <taxon>Fungi</taxon>
        <taxon>Dikarya</taxon>
        <taxon>Basidiomycota</taxon>
        <taxon>Pucciniomycotina</taxon>
        <taxon>Pucciniomycetes</taxon>
        <taxon>Pucciniales</taxon>
        <taxon>Coleosporiaceae</taxon>
        <taxon>Cronartium</taxon>
    </lineage>
</organism>
<evidence type="ECO:0000313" key="4">
    <source>
        <dbReference type="Proteomes" id="UP000886653"/>
    </source>
</evidence>
<dbReference type="GO" id="GO:0005093">
    <property type="term" value="F:Rab GDP-dissociation inhibitor activity"/>
    <property type="evidence" value="ECO:0007669"/>
    <property type="project" value="InterPro"/>
</dbReference>
<name>A0A9P6NFQ3_9BASI</name>
<reference evidence="3" key="1">
    <citation type="submission" date="2013-11" db="EMBL/GenBank/DDBJ databases">
        <title>Genome sequence of the fusiform rust pathogen reveals effectors for host alternation and coevolution with pine.</title>
        <authorList>
            <consortium name="DOE Joint Genome Institute"/>
            <person name="Smith K."/>
            <person name="Pendleton A."/>
            <person name="Kubisiak T."/>
            <person name="Anderson C."/>
            <person name="Salamov A."/>
            <person name="Aerts A."/>
            <person name="Riley R."/>
            <person name="Clum A."/>
            <person name="Lindquist E."/>
            <person name="Ence D."/>
            <person name="Campbell M."/>
            <person name="Kronenberg Z."/>
            <person name="Feau N."/>
            <person name="Dhillon B."/>
            <person name="Hamelin R."/>
            <person name="Burleigh J."/>
            <person name="Smith J."/>
            <person name="Yandell M."/>
            <person name="Nelson C."/>
            <person name="Grigoriev I."/>
            <person name="Davis J."/>
        </authorList>
    </citation>
    <scope>NUCLEOTIDE SEQUENCE</scope>
    <source>
        <strain evidence="3">G11</strain>
    </source>
</reference>
<dbReference type="InterPro" id="IPR036188">
    <property type="entry name" value="FAD/NAD-bd_sf"/>
</dbReference>
<dbReference type="PANTHER" id="PTHR11787">
    <property type="entry name" value="RAB GDP-DISSOCIATION INHIBITOR"/>
    <property type="match status" value="1"/>
</dbReference>
<dbReference type="GO" id="GO:0005737">
    <property type="term" value="C:cytoplasm"/>
    <property type="evidence" value="ECO:0007669"/>
    <property type="project" value="TreeGrafter"/>
</dbReference>
<dbReference type="PRINTS" id="PR00892">
    <property type="entry name" value="RABGDI"/>
</dbReference>
<dbReference type="AlphaFoldDB" id="A0A9P6NFQ3"/>
<dbReference type="GO" id="GO:0016192">
    <property type="term" value="P:vesicle-mediated transport"/>
    <property type="evidence" value="ECO:0007669"/>
    <property type="project" value="TreeGrafter"/>
</dbReference>
<gene>
    <name evidence="3" type="ORF">CROQUDRAFT_63332</name>
</gene>
<keyword evidence="4" id="KW-1185">Reference proteome</keyword>
<dbReference type="SUPFAM" id="SSF51905">
    <property type="entry name" value="FAD/NAD(P)-binding domain"/>
    <property type="match status" value="2"/>
</dbReference>
<dbReference type="FunFam" id="1.10.405.10:FF:000001">
    <property type="entry name" value="Rab GDP dissociation inhibitor"/>
    <property type="match status" value="1"/>
</dbReference>
<dbReference type="InterPro" id="IPR018203">
    <property type="entry name" value="GDP_dissociation_inhibitor"/>
</dbReference>
<dbReference type="EMBL" id="MU167267">
    <property type="protein sequence ID" value="KAG0146040.1"/>
    <property type="molecule type" value="Genomic_DNA"/>
</dbReference>
<dbReference type="PANTHER" id="PTHR11787:SF8">
    <property type="entry name" value="RAB GDP DISSOCIATION INHIBITOR"/>
    <property type="match status" value="1"/>
</dbReference>